<comment type="caution">
    <text evidence="2">The sequence shown here is derived from an EMBL/GenBank/DDBJ whole genome shotgun (WGS) entry which is preliminary data.</text>
</comment>
<feature type="domain" description="DUF4097" evidence="1">
    <location>
        <begin position="104"/>
        <end position="258"/>
    </location>
</feature>
<name>A0ABX2EX76_9PSEU</name>
<sequence length="290" mass="29597">MTSEDRVREENFEADGPQDLEVVITSGAVDVLLTDEPGVTVRVRHRPDAEAPWAEGLAQLVNLFTPGKQGTTGEDGIDRTHIEQSGNRVVVRTPDWLRNVPLGVTVRAPSGSNVDVRSGSGDVLVTGSAGRLSVRTGSGEVKVDRADGAATVVTGTGAVRLGPMLGGLQARTGSGDVEVSSVGGPSAALITGSGDVWLGAVSTDVMARTGSGDLTVADAAAGKIELNTGSGEVRVGVRHGTRAEIDLVSGTGQARSELTLKDSPPDGEVALRVRGRTRSGSAVVSAAFDG</sequence>
<dbReference type="Pfam" id="PF13349">
    <property type="entry name" value="DUF4097"/>
    <property type="match status" value="1"/>
</dbReference>
<dbReference type="InterPro" id="IPR025164">
    <property type="entry name" value="Toastrack_DUF4097"/>
</dbReference>
<evidence type="ECO:0000313" key="3">
    <source>
        <dbReference type="Proteomes" id="UP000763557"/>
    </source>
</evidence>
<evidence type="ECO:0000259" key="1">
    <source>
        <dbReference type="Pfam" id="PF13349"/>
    </source>
</evidence>
<keyword evidence="3" id="KW-1185">Reference proteome</keyword>
<dbReference type="PANTHER" id="PTHR34094">
    <property type="match status" value="1"/>
</dbReference>
<dbReference type="Gene3D" id="2.160.20.120">
    <property type="match status" value="1"/>
</dbReference>
<dbReference type="RefSeq" id="WP_173124439.1">
    <property type="nucleotide sequence ID" value="NZ_CBCSGW010000019.1"/>
</dbReference>
<dbReference type="Proteomes" id="UP000763557">
    <property type="component" value="Unassembled WGS sequence"/>
</dbReference>
<reference evidence="2 3" key="1">
    <citation type="submission" date="2020-01" db="EMBL/GenBank/DDBJ databases">
        <title>Kibdelosporangium persica a novel Actinomycetes from a hot desert in Iran.</title>
        <authorList>
            <person name="Safaei N."/>
            <person name="Zaburannyi N."/>
            <person name="Mueller R."/>
            <person name="Wink J."/>
        </authorList>
    </citation>
    <scope>NUCLEOTIDE SEQUENCE [LARGE SCALE GENOMIC DNA]</scope>
    <source>
        <strain evidence="2 3">4NS15</strain>
    </source>
</reference>
<gene>
    <name evidence="2" type="ORF">GC106_8080</name>
</gene>
<dbReference type="PANTHER" id="PTHR34094:SF1">
    <property type="entry name" value="PROTEIN FAM185A"/>
    <property type="match status" value="1"/>
</dbReference>
<accession>A0ABX2EX76</accession>
<dbReference type="EMBL" id="JAAATY010000001">
    <property type="protein sequence ID" value="NRN63607.1"/>
    <property type="molecule type" value="Genomic_DNA"/>
</dbReference>
<evidence type="ECO:0000313" key="2">
    <source>
        <dbReference type="EMBL" id="NRN63607.1"/>
    </source>
</evidence>
<proteinExistence type="predicted"/>
<protein>
    <recommendedName>
        <fullName evidence="1">DUF4097 domain-containing protein</fullName>
    </recommendedName>
</protein>
<organism evidence="2 3">
    <name type="scientific">Kibdelosporangium persicum</name>
    <dbReference type="NCBI Taxonomy" id="2698649"/>
    <lineage>
        <taxon>Bacteria</taxon>
        <taxon>Bacillati</taxon>
        <taxon>Actinomycetota</taxon>
        <taxon>Actinomycetes</taxon>
        <taxon>Pseudonocardiales</taxon>
        <taxon>Pseudonocardiaceae</taxon>
        <taxon>Kibdelosporangium</taxon>
    </lineage>
</organism>